<dbReference type="KEGG" id="pchi:PC41400_26720"/>
<dbReference type="InterPro" id="IPR001610">
    <property type="entry name" value="PAC"/>
</dbReference>
<evidence type="ECO:0000256" key="3">
    <source>
        <dbReference type="ARBA" id="ARBA00022553"/>
    </source>
</evidence>
<dbReference type="SMART" id="SM00387">
    <property type="entry name" value="HATPase_c"/>
    <property type="match status" value="1"/>
</dbReference>
<dbReference type="EMBL" id="JAMDMJ010000014">
    <property type="protein sequence ID" value="MCY9596675.1"/>
    <property type="molecule type" value="Genomic_DNA"/>
</dbReference>
<dbReference type="Pfam" id="PF13188">
    <property type="entry name" value="PAS_8"/>
    <property type="match status" value="1"/>
</dbReference>
<dbReference type="Proteomes" id="UP000288943">
    <property type="component" value="Chromosome"/>
</dbReference>
<dbReference type="Pfam" id="PF08448">
    <property type="entry name" value="PAS_4"/>
    <property type="match status" value="2"/>
</dbReference>
<organism evidence="14 15">
    <name type="scientific">Paenibacillus chitinolyticus</name>
    <dbReference type="NCBI Taxonomy" id="79263"/>
    <lineage>
        <taxon>Bacteria</taxon>
        <taxon>Bacillati</taxon>
        <taxon>Bacillota</taxon>
        <taxon>Bacilli</taxon>
        <taxon>Bacillales</taxon>
        <taxon>Paenibacillaceae</taxon>
        <taxon>Paenibacillus</taxon>
    </lineage>
</organism>
<evidence type="ECO:0000256" key="8">
    <source>
        <dbReference type="ARBA" id="ARBA00023012"/>
    </source>
</evidence>
<keyword evidence="9" id="KW-1133">Transmembrane helix</keyword>
<dbReference type="InterPro" id="IPR003594">
    <property type="entry name" value="HATPase_dom"/>
</dbReference>
<gene>
    <name evidence="13" type="ORF">M5X16_12915</name>
    <name evidence="14" type="ORF">PC41400_26720</name>
</gene>
<dbReference type="EC" id="2.7.13.3" evidence="2"/>
<dbReference type="InterPro" id="IPR036890">
    <property type="entry name" value="HATPase_C_sf"/>
</dbReference>
<protein>
    <recommendedName>
        <fullName evidence="2">histidine kinase</fullName>
        <ecNumber evidence="2">2.7.13.3</ecNumber>
    </recommendedName>
</protein>
<evidence type="ECO:0000313" key="13">
    <source>
        <dbReference type="EMBL" id="MCY9596675.1"/>
    </source>
</evidence>
<keyword evidence="16" id="KW-1185">Reference proteome</keyword>
<evidence type="ECO:0000256" key="6">
    <source>
        <dbReference type="ARBA" id="ARBA00022777"/>
    </source>
</evidence>
<feature type="domain" description="PAS" evidence="11">
    <location>
        <begin position="292"/>
        <end position="362"/>
    </location>
</feature>
<feature type="domain" description="PAS" evidence="11">
    <location>
        <begin position="168"/>
        <end position="204"/>
    </location>
</feature>
<proteinExistence type="predicted"/>
<dbReference type="Pfam" id="PF08447">
    <property type="entry name" value="PAS_3"/>
    <property type="match status" value="1"/>
</dbReference>
<reference evidence="13 16" key="2">
    <citation type="submission" date="2022-05" db="EMBL/GenBank/DDBJ databases">
        <title>Genome Sequencing of Bee-Associated Microbes.</title>
        <authorList>
            <person name="Dunlap C."/>
        </authorList>
    </citation>
    <scope>NUCLEOTIDE SEQUENCE [LARGE SCALE GENOMIC DNA]</scope>
    <source>
        <strain evidence="13 16">NRRL B-23120</strain>
    </source>
</reference>
<evidence type="ECO:0000313" key="16">
    <source>
        <dbReference type="Proteomes" id="UP001527202"/>
    </source>
</evidence>
<evidence type="ECO:0000256" key="1">
    <source>
        <dbReference type="ARBA" id="ARBA00000085"/>
    </source>
</evidence>
<dbReference type="InterPro" id="IPR013655">
    <property type="entry name" value="PAS_fold_3"/>
</dbReference>
<evidence type="ECO:0000256" key="7">
    <source>
        <dbReference type="ARBA" id="ARBA00022840"/>
    </source>
</evidence>
<evidence type="ECO:0000256" key="9">
    <source>
        <dbReference type="SAM" id="Phobius"/>
    </source>
</evidence>
<feature type="domain" description="PAC" evidence="12">
    <location>
        <begin position="114"/>
        <end position="167"/>
    </location>
</feature>
<feature type="domain" description="Histidine kinase" evidence="10">
    <location>
        <begin position="1073"/>
        <end position="1163"/>
    </location>
</feature>
<dbReference type="PANTHER" id="PTHR43304:SF1">
    <property type="entry name" value="PAC DOMAIN-CONTAINING PROTEIN"/>
    <property type="match status" value="1"/>
</dbReference>
<keyword evidence="3" id="KW-0597">Phosphoprotein</keyword>
<feature type="domain" description="PAC" evidence="12">
    <location>
        <begin position="491"/>
        <end position="539"/>
    </location>
</feature>
<evidence type="ECO:0000259" key="10">
    <source>
        <dbReference type="PROSITE" id="PS50109"/>
    </source>
</evidence>
<dbReference type="NCBIfam" id="TIGR00229">
    <property type="entry name" value="sensory_box"/>
    <property type="match status" value="6"/>
</dbReference>
<dbReference type="InterPro" id="IPR052162">
    <property type="entry name" value="Sensor_kinase/Photoreceptor"/>
</dbReference>
<feature type="domain" description="PAC" evidence="12">
    <location>
        <begin position="240"/>
        <end position="291"/>
    </location>
</feature>
<dbReference type="OrthoDB" id="9781904at2"/>
<dbReference type="GO" id="GO:0004673">
    <property type="term" value="F:protein histidine kinase activity"/>
    <property type="evidence" value="ECO:0007669"/>
    <property type="project" value="UniProtKB-EC"/>
</dbReference>
<dbReference type="InterPro" id="IPR000700">
    <property type="entry name" value="PAS-assoc_C"/>
</dbReference>
<feature type="domain" description="PAC" evidence="12">
    <location>
        <begin position="365"/>
        <end position="417"/>
    </location>
</feature>
<reference evidence="14 15" key="1">
    <citation type="submission" date="2018-01" db="EMBL/GenBank/DDBJ databases">
        <title>The whole genome sequencing and assembly of Paenibacillus chitinolyticus KCCM 41400 strain.</title>
        <authorList>
            <person name="Kim J.-Y."/>
            <person name="Park M.-K."/>
            <person name="Lee Y.-J."/>
            <person name="Yi H."/>
            <person name="Bahn Y.-S."/>
            <person name="Kim J.F."/>
            <person name="Lee D.-W."/>
        </authorList>
    </citation>
    <scope>NUCLEOTIDE SEQUENCE [LARGE SCALE GENOMIC DNA]</scope>
    <source>
        <strain evidence="14 15">KCCM 41400</strain>
    </source>
</reference>
<keyword evidence="9" id="KW-0812">Transmembrane</keyword>
<dbReference type="PROSITE" id="PS50109">
    <property type="entry name" value="HIS_KIN"/>
    <property type="match status" value="1"/>
</dbReference>
<dbReference type="RefSeq" id="WP_042235437.1">
    <property type="nucleotide sequence ID" value="NZ_CP026520.1"/>
</dbReference>
<dbReference type="CDD" id="cd16917">
    <property type="entry name" value="HATPase_UhpB-NarQ-NarX-like"/>
    <property type="match status" value="1"/>
</dbReference>
<dbReference type="Gene3D" id="3.30.565.10">
    <property type="entry name" value="Histidine kinase-like ATPase, C-terminal domain"/>
    <property type="match status" value="1"/>
</dbReference>
<feature type="domain" description="PAS" evidence="11">
    <location>
        <begin position="40"/>
        <end position="97"/>
    </location>
</feature>
<dbReference type="PANTHER" id="PTHR43304">
    <property type="entry name" value="PHYTOCHROME-LIKE PROTEIN CPH1"/>
    <property type="match status" value="1"/>
</dbReference>
<keyword evidence="4" id="KW-0808">Transferase</keyword>
<evidence type="ECO:0000259" key="12">
    <source>
        <dbReference type="PROSITE" id="PS50113"/>
    </source>
</evidence>
<dbReference type="CDD" id="cd00130">
    <property type="entry name" value="PAS"/>
    <property type="match status" value="6"/>
</dbReference>
<dbReference type="SUPFAM" id="SSF55874">
    <property type="entry name" value="ATPase domain of HSP90 chaperone/DNA topoisomerase II/histidine kinase"/>
    <property type="match status" value="1"/>
</dbReference>
<evidence type="ECO:0000313" key="15">
    <source>
        <dbReference type="Proteomes" id="UP000288943"/>
    </source>
</evidence>
<dbReference type="SMART" id="SM00086">
    <property type="entry name" value="PAC"/>
    <property type="match status" value="6"/>
</dbReference>
<dbReference type="Pfam" id="PF00989">
    <property type="entry name" value="PAS"/>
    <property type="match status" value="2"/>
</dbReference>
<dbReference type="EMBL" id="CP026520">
    <property type="protein sequence ID" value="QAV21073.1"/>
    <property type="molecule type" value="Genomic_DNA"/>
</dbReference>
<keyword evidence="5" id="KW-0547">Nucleotide-binding</keyword>
<dbReference type="PROSITE" id="PS50113">
    <property type="entry name" value="PAC"/>
    <property type="match status" value="5"/>
</dbReference>
<keyword evidence="7" id="KW-0067">ATP-binding</keyword>
<keyword evidence="8" id="KW-0902">Two-component regulatory system</keyword>
<accession>A0A410X387</accession>
<dbReference type="PROSITE" id="PS50112">
    <property type="entry name" value="PAS"/>
    <property type="match status" value="5"/>
</dbReference>
<evidence type="ECO:0000259" key="11">
    <source>
        <dbReference type="PROSITE" id="PS50112"/>
    </source>
</evidence>
<evidence type="ECO:0000313" key="14">
    <source>
        <dbReference type="EMBL" id="QAV21073.1"/>
    </source>
</evidence>
<keyword evidence="6" id="KW-0418">Kinase</keyword>
<feature type="domain" description="PAC" evidence="12">
    <location>
        <begin position="610"/>
        <end position="658"/>
    </location>
</feature>
<dbReference type="InterPro" id="IPR000014">
    <property type="entry name" value="PAS"/>
</dbReference>
<sequence length="1179" mass="134838">MNEFIIGAVVCILLLTVQILLILYKRNLEKWKHHEELVKKYGLLLKIMHTVDVGTWSYDYSSRRVPFTSEALLKITGYRPEYFATQQAWERIIHPDDFQRYKVACANVRQGISDYSEYRIVHATGEIRWVQVRMIPTLDETGGRFVRLDGVVLDITARKAAEEALLRSEQRYRSLFEHHSDVIVELDLHGKVLDINSAALEITGNGRNIANPLSLIELFGLDSLKRISVYFEQVVQGTTQTFEMTSYHKEDRMYHWDIKMVPVYVNGAVTGIFVLCRDITSQKRTEQSLKESEALYRLIAENMTDLVAVIGTDGKFRYTSPSYKARLGLDGATEAGLSLCDIMHPEDEKILRLKLEEMPESACVWTARCRLIHRNGSELHFDCVANPVQGAGGEVESVIVVSRDITERVRIERELVESEERYRHLIELLPQPLTMIRDERFIYTNPAGLELFGAVQPCEVIGRSIYEFMHPDYVEQARGRAVAMAQKKYGPALEYKMVRLDGGVIDVEVTGIYDGLTNSSLHVHTDITARKEMERALRDSEERYRSLVEMSPVSIALYKDGQVIYANPAAVRVLGAECPEEIIGTTPQDWIQPGSPVVREDVIREFGVNDPIDLAITRRDGKVVDMLATAIYDARSEAFLVFFEDITVRKQAETALEESERLSRNLVELSPIPTILTRDHKFEYVNPAGLDLFGAGTSCSLLGRPIYDTVHPDYRDKVRARLHTVYESKEATRITENKMIRLDGRIIDAEMVSIPIPYIGRDVAMTVIRDISEQKKAEMDREYAEQIVRESKDRYYMLQTSLDRFSSDLFGLMNVQELDRRLIQEVREMIRTEKISLVEVDKQNKITVKNGSPDIPQHVWEEIVEGCSDPLPVCEIIDTPDGHLIRIGEIKGKSYLLCIGEKPPSLGFQSKRVWIKTIARYASVLYDNFRVIEDLTQELRELATRQKTPSWLIRLLFNLSENESKRLSQDLHDGALQEQIIWYRKLDEISSDDEVPPVLREKLAQITQGLLDVIYQIRITCNELRPPMLKEEGLVASLEALFEFTQLRSDYSIAFDYTAFHGSLHDDDLLIGLYRIVQELLANATKHSNAAKVQFKLSAHSDRIHLSYEDNGIGMDVSGMVESFNSMGVYGIKERVRSMDGDVEFYSSPNNGLAVFINVPVKQNQKFEIRNWSVRDNDD</sequence>
<feature type="domain" description="PAS" evidence="11">
    <location>
        <begin position="418"/>
        <end position="472"/>
    </location>
</feature>
<dbReference type="Pfam" id="PF02518">
    <property type="entry name" value="HATPase_c"/>
    <property type="match status" value="1"/>
</dbReference>
<feature type="domain" description="PAS" evidence="11">
    <location>
        <begin position="540"/>
        <end position="575"/>
    </location>
</feature>
<evidence type="ECO:0000256" key="2">
    <source>
        <dbReference type="ARBA" id="ARBA00012438"/>
    </source>
</evidence>
<dbReference type="GO" id="GO:0000160">
    <property type="term" value="P:phosphorelay signal transduction system"/>
    <property type="evidence" value="ECO:0007669"/>
    <property type="project" value="UniProtKB-KW"/>
</dbReference>
<dbReference type="Proteomes" id="UP001527202">
    <property type="component" value="Unassembled WGS sequence"/>
</dbReference>
<dbReference type="GeneID" id="95378390"/>
<dbReference type="SMART" id="SM00091">
    <property type="entry name" value="PAS"/>
    <property type="match status" value="6"/>
</dbReference>
<evidence type="ECO:0000256" key="5">
    <source>
        <dbReference type="ARBA" id="ARBA00022741"/>
    </source>
</evidence>
<keyword evidence="9" id="KW-0472">Membrane</keyword>
<dbReference type="SUPFAM" id="SSF55785">
    <property type="entry name" value="PYP-like sensor domain (PAS domain)"/>
    <property type="match status" value="6"/>
</dbReference>
<dbReference type="InterPro" id="IPR013767">
    <property type="entry name" value="PAS_fold"/>
</dbReference>
<name>A0A410X387_9BACL</name>
<dbReference type="InterPro" id="IPR035965">
    <property type="entry name" value="PAS-like_dom_sf"/>
</dbReference>
<dbReference type="InterPro" id="IPR005467">
    <property type="entry name" value="His_kinase_dom"/>
</dbReference>
<dbReference type="Gene3D" id="3.30.450.20">
    <property type="entry name" value="PAS domain"/>
    <property type="match status" value="6"/>
</dbReference>
<evidence type="ECO:0000256" key="4">
    <source>
        <dbReference type="ARBA" id="ARBA00022679"/>
    </source>
</evidence>
<dbReference type="GO" id="GO:0006355">
    <property type="term" value="P:regulation of DNA-templated transcription"/>
    <property type="evidence" value="ECO:0007669"/>
    <property type="project" value="InterPro"/>
</dbReference>
<feature type="transmembrane region" description="Helical" evidence="9">
    <location>
        <begin position="6"/>
        <end position="24"/>
    </location>
</feature>
<dbReference type="GO" id="GO:0005524">
    <property type="term" value="F:ATP binding"/>
    <property type="evidence" value="ECO:0007669"/>
    <property type="project" value="UniProtKB-KW"/>
</dbReference>
<dbReference type="AlphaFoldDB" id="A0A410X387"/>
<comment type="catalytic activity">
    <reaction evidence="1">
        <text>ATP + protein L-histidine = ADP + protein N-phospho-L-histidine.</text>
        <dbReference type="EC" id="2.7.13.3"/>
    </reaction>
</comment>
<dbReference type="InterPro" id="IPR013656">
    <property type="entry name" value="PAS_4"/>
</dbReference>